<feature type="compositionally biased region" description="Basic and acidic residues" evidence="2">
    <location>
        <begin position="362"/>
        <end position="381"/>
    </location>
</feature>
<dbReference type="OrthoDB" id="3070190at2759"/>
<dbReference type="EMBL" id="KN817634">
    <property type="protein sequence ID" value="KJA15821.1"/>
    <property type="molecule type" value="Genomic_DNA"/>
</dbReference>
<name>A0A0D2NGM1_HYPSF</name>
<feature type="compositionally biased region" description="Basic and acidic residues" evidence="2">
    <location>
        <begin position="103"/>
        <end position="113"/>
    </location>
</feature>
<gene>
    <name evidence="3" type="ORF">HYPSUDRAFT_207558</name>
</gene>
<evidence type="ECO:0000313" key="3">
    <source>
        <dbReference type="EMBL" id="KJA15821.1"/>
    </source>
</evidence>
<feature type="compositionally biased region" description="Pro residues" evidence="2">
    <location>
        <begin position="434"/>
        <end position="447"/>
    </location>
</feature>
<feature type="compositionally biased region" description="Basic and acidic residues" evidence="2">
    <location>
        <begin position="276"/>
        <end position="288"/>
    </location>
</feature>
<evidence type="ECO:0000313" key="4">
    <source>
        <dbReference type="Proteomes" id="UP000054270"/>
    </source>
</evidence>
<reference evidence="4" key="1">
    <citation type="submission" date="2014-04" db="EMBL/GenBank/DDBJ databases">
        <title>Evolutionary Origins and Diversification of the Mycorrhizal Mutualists.</title>
        <authorList>
            <consortium name="DOE Joint Genome Institute"/>
            <consortium name="Mycorrhizal Genomics Consortium"/>
            <person name="Kohler A."/>
            <person name="Kuo A."/>
            <person name="Nagy L.G."/>
            <person name="Floudas D."/>
            <person name="Copeland A."/>
            <person name="Barry K.W."/>
            <person name="Cichocki N."/>
            <person name="Veneault-Fourrey C."/>
            <person name="LaButti K."/>
            <person name="Lindquist E.A."/>
            <person name="Lipzen A."/>
            <person name="Lundell T."/>
            <person name="Morin E."/>
            <person name="Murat C."/>
            <person name="Riley R."/>
            <person name="Ohm R."/>
            <person name="Sun H."/>
            <person name="Tunlid A."/>
            <person name="Henrissat B."/>
            <person name="Grigoriev I.V."/>
            <person name="Hibbett D.S."/>
            <person name="Martin F."/>
        </authorList>
    </citation>
    <scope>NUCLEOTIDE SEQUENCE [LARGE SCALE GENOMIC DNA]</scope>
    <source>
        <strain evidence="4">FD-334 SS-4</strain>
    </source>
</reference>
<dbReference type="OMA" id="EVMREND"/>
<feature type="compositionally biased region" description="Polar residues" evidence="2">
    <location>
        <begin position="16"/>
        <end position="27"/>
    </location>
</feature>
<sequence length="839" mass="93332">MEMPFPPGEPSEQKPEASSSLIEQTGAPNDLVASPGNTDNDEVMRENDLYDTPGAGAGAENRGGHLVAVGGGLPMQTLPLRITAGPSNLGELPHIQGPRLKRPRVDTPEEQDHQSGAITVELPKSHQAIRANQVLTQQVRTLKSLYQSTLDGHARTLEEYRNDVGTYRRTMQERINQTEAAAQEDRKRADELQAFIKDCKEAQVRAASEAAEREQKMIQTLTDMKNTNEELLRVQEQIKKDRDEAAAEIERLRLQITQVCPPGTHQDPAGSTSNTHAEHSIQSPKDDVDMGSADGLDAIRRFVQEKEDTANIEKQRADELQAALNAKNEEAEIIHRREAKVREQAAALKIANDDLVLKQAETERKMAAERERMQAEKEREVSSAQMKMQRETNARAPGNTATGNVPAATSTENHVMSDLPETSSAGAQKGPQASEPPPMPPPPPPPGLGRSVLKNMRTKKASMQERQITRLRPRTPPPRANDGVADRDADGEEGDDEDEGDGEEDIDDDDDDDNEHDIVKQEVGVEAKALSKDARNTISLKIRRVIKNAFELEELEDWAMHVPATPEMISAFDRSDIGSGPDPGELRMDMIGKINSTWNTAVIQILLALVLAKLEEDSSWLPKVSDTFLRTRIEERLAGARTTWRAMLPKTQEDGKKETAQQVENRVVNRKTLREAANRAGTRRCTKYNARWNTVQYMVKKKSGEGGNKDDLALWQWLLQMLENLGKEGMSSDESAVEKGGAPAYRVKRMPWRRSDADKNLLLIDKQRFSGNGMISKKGNKPATRITAGDPGDSRRPAPPGRFRAIYNEAWLSTLHPVDLQNLRVSEGKFVWHEYYTVG</sequence>
<feature type="region of interest" description="Disordered" evidence="2">
    <location>
        <begin position="773"/>
        <end position="800"/>
    </location>
</feature>
<keyword evidence="1" id="KW-0175">Coiled coil</keyword>
<accession>A0A0D2NGM1</accession>
<feature type="compositionally biased region" description="Polar residues" evidence="2">
    <location>
        <begin position="399"/>
        <end position="426"/>
    </location>
</feature>
<feature type="region of interest" description="Disordered" evidence="2">
    <location>
        <begin position="1"/>
        <end position="63"/>
    </location>
</feature>
<keyword evidence="4" id="KW-1185">Reference proteome</keyword>
<feature type="compositionally biased region" description="Acidic residues" evidence="2">
    <location>
        <begin position="489"/>
        <end position="515"/>
    </location>
</feature>
<feature type="region of interest" description="Disordered" evidence="2">
    <location>
        <begin position="362"/>
        <end position="515"/>
    </location>
</feature>
<organism evidence="3 4">
    <name type="scientific">Hypholoma sublateritium (strain FD-334 SS-4)</name>
    <dbReference type="NCBI Taxonomy" id="945553"/>
    <lineage>
        <taxon>Eukaryota</taxon>
        <taxon>Fungi</taxon>
        <taxon>Dikarya</taxon>
        <taxon>Basidiomycota</taxon>
        <taxon>Agaricomycotina</taxon>
        <taxon>Agaricomycetes</taxon>
        <taxon>Agaricomycetidae</taxon>
        <taxon>Agaricales</taxon>
        <taxon>Agaricineae</taxon>
        <taxon>Strophariaceae</taxon>
        <taxon>Hypholoma</taxon>
    </lineage>
</organism>
<dbReference type="Proteomes" id="UP000054270">
    <property type="component" value="Unassembled WGS sequence"/>
</dbReference>
<feature type="coiled-coil region" evidence="1">
    <location>
        <begin position="221"/>
        <end position="255"/>
    </location>
</feature>
<dbReference type="STRING" id="945553.A0A0D2NGM1"/>
<feature type="region of interest" description="Disordered" evidence="2">
    <location>
        <begin position="82"/>
        <end position="113"/>
    </location>
</feature>
<dbReference type="AlphaFoldDB" id="A0A0D2NGM1"/>
<proteinExistence type="predicted"/>
<evidence type="ECO:0000256" key="1">
    <source>
        <dbReference type="SAM" id="Coils"/>
    </source>
</evidence>
<protein>
    <submittedName>
        <fullName evidence="3">Uncharacterized protein</fullName>
    </submittedName>
</protein>
<feature type="region of interest" description="Disordered" evidence="2">
    <location>
        <begin position="257"/>
        <end position="292"/>
    </location>
</feature>
<evidence type="ECO:0000256" key="2">
    <source>
        <dbReference type="SAM" id="MobiDB-lite"/>
    </source>
</evidence>